<evidence type="ECO:0000313" key="5">
    <source>
        <dbReference type="EMBL" id="SJM60603.1"/>
    </source>
</evidence>
<dbReference type="Proteomes" id="UP000195913">
    <property type="component" value="Unassembled WGS sequence"/>
</dbReference>
<name>A0A1R4FXN9_9MICC</name>
<evidence type="ECO:0000256" key="3">
    <source>
        <dbReference type="ARBA" id="ARBA00023125"/>
    </source>
</evidence>
<dbReference type="GO" id="GO:0045892">
    <property type="term" value="P:negative regulation of DNA-templated transcription"/>
    <property type="evidence" value="ECO:0007669"/>
    <property type="project" value="InterPro"/>
</dbReference>
<gene>
    <name evidence="5" type="ORF">FM101_06365</name>
</gene>
<sequence length="132" mass="14339">MSTTTAQEAALPFEPGEAPQVGTLERRVLDVLWKTKQAHTTRSVLEVLTSDAAPHPAYTTVATVLGHLVDKQLATRELIGQVWSYTAALSGCEFSAAHMVRALGETNDRRRCLASFATSLDPADRAYLKSLL</sequence>
<dbReference type="GO" id="GO:0003677">
    <property type="term" value="F:DNA binding"/>
    <property type="evidence" value="ECO:0007669"/>
    <property type="project" value="UniProtKB-KW"/>
</dbReference>
<comment type="similarity">
    <text evidence="1">Belongs to the BlaI transcriptional regulatory family.</text>
</comment>
<protein>
    <submittedName>
        <fullName evidence="5">Transcriptional regulator, MecI family</fullName>
    </submittedName>
</protein>
<dbReference type="InterPro" id="IPR005650">
    <property type="entry name" value="BlaI_family"/>
</dbReference>
<evidence type="ECO:0000313" key="6">
    <source>
        <dbReference type="Proteomes" id="UP000195913"/>
    </source>
</evidence>
<dbReference type="EMBL" id="FUHW01000024">
    <property type="protein sequence ID" value="SJM60603.1"/>
    <property type="molecule type" value="Genomic_DNA"/>
</dbReference>
<evidence type="ECO:0000256" key="4">
    <source>
        <dbReference type="ARBA" id="ARBA00023163"/>
    </source>
</evidence>
<evidence type="ECO:0000256" key="1">
    <source>
        <dbReference type="ARBA" id="ARBA00011046"/>
    </source>
</evidence>
<dbReference type="InterPro" id="IPR036388">
    <property type="entry name" value="WH-like_DNA-bd_sf"/>
</dbReference>
<keyword evidence="3" id="KW-0238">DNA-binding</keyword>
<accession>A0A1R4FXN9</accession>
<organism evidence="5 6">
    <name type="scientific">Arthrobacter rhombi</name>
    <dbReference type="NCBI Taxonomy" id="71253"/>
    <lineage>
        <taxon>Bacteria</taxon>
        <taxon>Bacillati</taxon>
        <taxon>Actinomycetota</taxon>
        <taxon>Actinomycetes</taxon>
        <taxon>Micrococcales</taxon>
        <taxon>Micrococcaceae</taxon>
        <taxon>Arthrobacter</taxon>
    </lineage>
</organism>
<keyword evidence="2" id="KW-0805">Transcription regulation</keyword>
<dbReference type="InterPro" id="IPR036390">
    <property type="entry name" value="WH_DNA-bd_sf"/>
</dbReference>
<proteinExistence type="inferred from homology"/>
<dbReference type="AlphaFoldDB" id="A0A1R4FXN9"/>
<keyword evidence="4" id="KW-0804">Transcription</keyword>
<evidence type="ECO:0000256" key="2">
    <source>
        <dbReference type="ARBA" id="ARBA00023015"/>
    </source>
</evidence>
<dbReference type="Gene3D" id="1.10.10.10">
    <property type="entry name" value="Winged helix-like DNA-binding domain superfamily/Winged helix DNA-binding domain"/>
    <property type="match status" value="1"/>
</dbReference>
<dbReference type="RefSeq" id="WP_179204256.1">
    <property type="nucleotide sequence ID" value="NZ_FUHW01000024.1"/>
</dbReference>
<keyword evidence="6" id="KW-1185">Reference proteome</keyword>
<dbReference type="Pfam" id="PF03965">
    <property type="entry name" value="Penicillinase_R"/>
    <property type="match status" value="1"/>
</dbReference>
<dbReference type="SUPFAM" id="SSF46785">
    <property type="entry name" value="Winged helix' DNA-binding domain"/>
    <property type="match status" value="1"/>
</dbReference>
<reference evidence="5 6" key="1">
    <citation type="submission" date="2017-02" db="EMBL/GenBank/DDBJ databases">
        <authorList>
            <person name="Peterson S.W."/>
        </authorList>
    </citation>
    <scope>NUCLEOTIDE SEQUENCE [LARGE SCALE GENOMIC DNA]</scope>
    <source>
        <strain evidence="5 6">B Ar 00.02</strain>
    </source>
</reference>